<evidence type="ECO:0000256" key="2">
    <source>
        <dbReference type="ARBA" id="ARBA00007441"/>
    </source>
</evidence>
<keyword evidence="5" id="KW-0663">Pyridoxal phosphate</keyword>
<dbReference type="InterPro" id="IPR004839">
    <property type="entry name" value="Aminotransferase_I/II_large"/>
</dbReference>
<dbReference type="EMBL" id="JBBNOP010000002">
    <property type="protein sequence ID" value="MEQ3362120.1"/>
    <property type="molecule type" value="Genomic_DNA"/>
</dbReference>
<comment type="cofactor">
    <cofactor evidence="1">
        <name>pyridoxal 5'-phosphate</name>
        <dbReference type="ChEBI" id="CHEBI:597326"/>
    </cofactor>
</comment>
<dbReference type="SUPFAM" id="SSF53383">
    <property type="entry name" value="PLP-dependent transferases"/>
    <property type="match status" value="1"/>
</dbReference>
<protein>
    <submittedName>
        <fullName evidence="7">Aminotransferase class I/II-fold pyridoxal phosphate-dependent enzyme</fullName>
    </submittedName>
</protein>
<sequence>MKRFSSQRVLGSDGLKAMMAASDAALLDEVIDLSLGDPDLDTDPRVIAGAFGDAKRGFTHYAPALGDPELLEAIRSVWRDDYGIVVENGQAMVTASGCHAMWLLLSAIIDPDDEVVVFSPFFPPYPDQIKAVGGKPIIVETDPDQGFIPHVDSLEPAIGPKTKAVIVNTPCNPTGACLTRTHMEPLLAVCARHDLLLIADDIYTAYDFGSPFVPFAQLEQAKGRVATVKSFSKDYCMSGWRIGYVVAPADVIAAMRKVNEGNVFTAPIVSQRAALHALRLRKEIEGRVHEVYGKRMAYALDRVRRIERLDAAAASGSLYLFLDIRKTGFTSEGFAAELLARERISVIPGSAFGAAGEGFVRIALRVDIPALSSVFDAIERVASSPRC</sequence>
<comment type="caution">
    <text evidence="7">The sequence shown here is derived from an EMBL/GenBank/DDBJ whole genome shotgun (WGS) entry which is preliminary data.</text>
</comment>
<evidence type="ECO:0000256" key="4">
    <source>
        <dbReference type="ARBA" id="ARBA00022679"/>
    </source>
</evidence>
<evidence type="ECO:0000256" key="5">
    <source>
        <dbReference type="ARBA" id="ARBA00022898"/>
    </source>
</evidence>
<gene>
    <name evidence="7" type="ORF">AAA083_03910</name>
</gene>
<organism evidence="7 8">
    <name type="scientific">Raoultibacter massiliensis</name>
    <dbReference type="NCBI Taxonomy" id="1852371"/>
    <lineage>
        <taxon>Bacteria</taxon>
        <taxon>Bacillati</taxon>
        <taxon>Actinomycetota</taxon>
        <taxon>Coriobacteriia</taxon>
        <taxon>Eggerthellales</taxon>
        <taxon>Eggerthellaceae</taxon>
        <taxon>Raoultibacter</taxon>
    </lineage>
</organism>
<dbReference type="Proteomes" id="UP001487305">
    <property type="component" value="Unassembled WGS sequence"/>
</dbReference>
<dbReference type="RefSeq" id="WP_102373662.1">
    <property type="nucleotide sequence ID" value="NZ_JBBNOP010000002.1"/>
</dbReference>
<accession>A0ABV1JBB4</accession>
<evidence type="ECO:0000313" key="8">
    <source>
        <dbReference type="Proteomes" id="UP001487305"/>
    </source>
</evidence>
<dbReference type="Gene3D" id="3.40.640.10">
    <property type="entry name" value="Type I PLP-dependent aspartate aminotransferase-like (Major domain)"/>
    <property type="match status" value="1"/>
</dbReference>
<evidence type="ECO:0000259" key="6">
    <source>
        <dbReference type="Pfam" id="PF00155"/>
    </source>
</evidence>
<dbReference type="InterPro" id="IPR015421">
    <property type="entry name" value="PyrdxlP-dep_Trfase_major"/>
</dbReference>
<comment type="similarity">
    <text evidence="2">Belongs to the class-I pyridoxal-phosphate-dependent aminotransferase family.</text>
</comment>
<proteinExistence type="inferred from homology"/>
<dbReference type="PANTHER" id="PTHR46383">
    <property type="entry name" value="ASPARTATE AMINOTRANSFERASE"/>
    <property type="match status" value="1"/>
</dbReference>
<dbReference type="Pfam" id="PF00155">
    <property type="entry name" value="Aminotran_1_2"/>
    <property type="match status" value="1"/>
</dbReference>
<name>A0ABV1JBB4_9ACTN</name>
<evidence type="ECO:0000256" key="3">
    <source>
        <dbReference type="ARBA" id="ARBA00022576"/>
    </source>
</evidence>
<dbReference type="InterPro" id="IPR050596">
    <property type="entry name" value="AspAT/PAT-like"/>
</dbReference>
<evidence type="ECO:0000256" key="1">
    <source>
        <dbReference type="ARBA" id="ARBA00001933"/>
    </source>
</evidence>
<keyword evidence="3 7" id="KW-0032">Aminotransferase</keyword>
<feature type="domain" description="Aminotransferase class I/classII large" evidence="6">
    <location>
        <begin position="29"/>
        <end position="366"/>
    </location>
</feature>
<dbReference type="InterPro" id="IPR015424">
    <property type="entry name" value="PyrdxlP-dep_Trfase"/>
</dbReference>
<keyword evidence="8" id="KW-1185">Reference proteome</keyword>
<evidence type="ECO:0000313" key="7">
    <source>
        <dbReference type="EMBL" id="MEQ3362120.1"/>
    </source>
</evidence>
<dbReference type="CDD" id="cd00609">
    <property type="entry name" value="AAT_like"/>
    <property type="match status" value="1"/>
</dbReference>
<reference evidence="7 8" key="1">
    <citation type="submission" date="2024-04" db="EMBL/GenBank/DDBJ databases">
        <title>Human intestinal bacterial collection.</title>
        <authorList>
            <person name="Pauvert C."/>
            <person name="Hitch T.C.A."/>
            <person name="Clavel T."/>
        </authorList>
    </citation>
    <scope>NUCLEOTIDE SEQUENCE [LARGE SCALE GENOMIC DNA]</scope>
    <source>
        <strain evidence="7 8">CLA-KB-H42</strain>
    </source>
</reference>
<keyword evidence="4" id="KW-0808">Transferase</keyword>
<dbReference type="GO" id="GO:0008483">
    <property type="term" value="F:transaminase activity"/>
    <property type="evidence" value="ECO:0007669"/>
    <property type="project" value="UniProtKB-KW"/>
</dbReference>